<dbReference type="EMBL" id="JAPDDP010000006">
    <property type="protein sequence ID" value="MDA0179642.1"/>
    <property type="molecule type" value="Genomic_DNA"/>
</dbReference>
<evidence type="ECO:0000313" key="3">
    <source>
        <dbReference type="Proteomes" id="UP001147653"/>
    </source>
</evidence>
<keyword evidence="1" id="KW-0812">Transmembrane</keyword>
<evidence type="ECO:0000313" key="2">
    <source>
        <dbReference type="EMBL" id="MDA0179642.1"/>
    </source>
</evidence>
<dbReference type="Proteomes" id="UP001147653">
    <property type="component" value="Unassembled WGS sequence"/>
</dbReference>
<feature type="transmembrane region" description="Helical" evidence="1">
    <location>
        <begin position="116"/>
        <end position="135"/>
    </location>
</feature>
<accession>A0A9X3SDE4</accession>
<dbReference type="AlphaFoldDB" id="A0A9X3SDE4"/>
<keyword evidence="1" id="KW-1133">Transmembrane helix</keyword>
<gene>
    <name evidence="2" type="ORF">OJ997_04990</name>
</gene>
<comment type="caution">
    <text evidence="2">The sequence shown here is derived from an EMBL/GenBank/DDBJ whole genome shotgun (WGS) entry which is preliminary data.</text>
</comment>
<protein>
    <recommendedName>
        <fullName evidence="4">DUF308 domain-containing protein</fullName>
    </recommendedName>
</protein>
<organism evidence="2 3">
    <name type="scientific">Solirubrobacter phytolaccae</name>
    <dbReference type="NCBI Taxonomy" id="1404360"/>
    <lineage>
        <taxon>Bacteria</taxon>
        <taxon>Bacillati</taxon>
        <taxon>Actinomycetota</taxon>
        <taxon>Thermoleophilia</taxon>
        <taxon>Solirubrobacterales</taxon>
        <taxon>Solirubrobacteraceae</taxon>
        <taxon>Solirubrobacter</taxon>
    </lineage>
</organism>
<sequence>MQERTFSLLTAIRAAAALLWAAALVIAVGDRIPTTASDVTVAAALVLSTYPLIDAVASFFQARWVNGAISTTAAVALAVATFAGDAGAALIVFGAWAFVSGAIQLAGALSPRQWPMIISGGVSTLAGLSFVAASGQDEANLAQLAGYMAVGAVLYLIWTARTWRAAPVSAGA</sequence>
<proteinExistence type="predicted"/>
<reference evidence="2" key="1">
    <citation type="submission" date="2022-10" db="EMBL/GenBank/DDBJ databases">
        <title>The WGS of Solirubrobacter phytolaccae KCTC 29190.</title>
        <authorList>
            <person name="Jiang Z."/>
        </authorList>
    </citation>
    <scope>NUCLEOTIDE SEQUENCE</scope>
    <source>
        <strain evidence="2">KCTC 29190</strain>
    </source>
</reference>
<evidence type="ECO:0000256" key="1">
    <source>
        <dbReference type="SAM" id="Phobius"/>
    </source>
</evidence>
<keyword evidence="1" id="KW-0472">Membrane</keyword>
<keyword evidence="3" id="KW-1185">Reference proteome</keyword>
<feature type="transmembrane region" description="Helical" evidence="1">
    <location>
        <begin position="141"/>
        <end position="158"/>
    </location>
</feature>
<name>A0A9X3SDE4_9ACTN</name>
<feature type="transmembrane region" description="Helical" evidence="1">
    <location>
        <begin position="39"/>
        <end position="57"/>
    </location>
</feature>
<dbReference type="RefSeq" id="WP_270023939.1">
    <property type="nucleotide sequence ID" value="NZ_JAPDDP010000006.1"/>
</dbReference>
<evidence type="ECO:0008006" key="4">
    <source>
        <dbReference type="Google" id="ProtNLM"/>
    </source>
</evidence>